<proteinExistence type="predicted"/>
<dbReference type="AlphaFoldDB" id="X0WZ25"/>
<protein>
    <recommendedName>
        <fullName evidence="2">Class I SAM-dependent methyltransferase</fullName>
    </recommendedName>
</protein>
<evidence type="ECO:0008006" key="2">
    <source>
        <dbReference type="Google" id="ProtNLM"/>
    </source>
</evidence>
<comment type="caution">
    <text evidence="1">The sequence shown here is derived from an EMBL/GenBank/DDBJ whole genome shotgun (WGS) entry which is preliminary data.</text>
</comment>
<gene>
    <name evidence="1" type="ORF">S01H1_66285</name>
</gene>
<reference evidence="1" key="1">
    <citation type="journal article" date="2014" name="Front. Microbiol.">
        <title>High frequency of phylogenetically diverse reductive dehalogenase-homologous genes in deep subseafloor sedimentary metagenomes.</title>
        <authorList>
            <person name="Kawai M."/>
            <person name="Futagami T."/>
            <person name="Toyoda A."/>
            <person name="Takaki Y."/>
            <person name="Nishi S."/>
            <person name="Hori S."/>
            <person name="Arai W."/>
            <person name="Tsubouchi T."/>
            <person name="Morono Y."/>
            <person name="Uchiyama I."/>
            <person name="Ito T."/>
            <person name="Fujiyama A."/>
            <person name="Inagaki F."/>
            <person name="Takami H."/>
        </authorList>
    </citation>
    <scope>NUCLEOTIDE SEQUENCE</scope>
    <source>
        <strain evidence="1">Expedition CK06-06</strain>
    </source>
</reference>
<dbReference type="EMBL" id="BARS01043821">
    <property type="protein sequence ID" value="GAG29698.1"/>
    <property type="molecule type" value="Genomic_DNA"/>
</dbReference>
<sequence length="85" mass="10425">LKKGVIVHLHDIFFPFDYPIEWNMKRYWFWNEQYFLEAFLQFNSKFEVLASLSMVAYHDNSIFLDAINAYYETRNPGSFWMKVVR</sequence>
<feature type="non-terminal residue" evidence="1">
    <location>
        <position position="1"/>
    </location>
</feature>
<accession>X0WZ25</accession>
<name>X0WZ25_9ZZZZ</name>
<organism evidence="1">
    <name type="scientific">marine sediment metagenome</name>
    <dbReference type="NCBI Taxonomy" id="412755"/>
    <lineage>
        <taxon>unclassified sequences</taxon>
        <taxon>metagenomes</taxon>
        <taxon>ecological metagenomes</taxon>
    </lineage>
</organism>
<evidence type="ECO:0000313" key="1">
    <source>
        <dbReference type="EMBL" id="GAG29698.1"/>
    </source>
</evidence>